<dbReference type="SUPFAM" id="SSF53448">
    <property type="entry name" value="Nucleotide-diphospho-sugar transferases"/>
    <property type="match status" value="1"/>
</dbReference>
<dbReference type="Proteomes" id="UP000239650">
    <property type="component" value="Unassembled WGS sequence"/>
</dbReference>
<evidence type="ECO:0000259" key="1">
    <source>
        <dbReference type="Pfam" id="PF00535"/>
    </source>
</evidence>
<sequence length="337" mass="39978">MKLSVIIPVYNGEKYIKDCLDSLVTQNKSDVKNFEIIIIDDGSTDNTQSVLNSYLQSDERNIKKIYQTNQGVSIARNNGINQATGDYLFFVDIDDLVTKNWFELINNNLKTESDIYIYNYIRSTKGAIKIQQLFQKDGIEKNTILKEYILTDKLNMVCLNVIKADFLRNSLVKFNKDIRIGEDALFFGELLRITNRIEYINNQYYIYKENLESVSFSKDLRLKDRDALFTYKELLLQDCEVKLTTQEINTFYIGYLGNLFSLLRYSAQVDNYQYFLKVCGELKKMNLNTRILQYEFKNLSHRRLWQYTNYYTGRYKWVFIELKLEILIINVYKALRR</sequence>
<accession>A0AAE8J4B6</accession>
<proteinExistence type="predicted"/>
<dbReference type="AlphaFoldDB" id="A0AAE8J4B6"/>
<dbReference type="EMBL" id="OKRC01000003">
    <property type="protein sequence ID" value="SPE20437.1"/>
    <property type="molecule type" value="Genomic_DNA"/>
</dbReference>
<organism evidence="2 3">
    <name type="scientific">Latilactobacillus sakei</name>
    <name type="common">Lactobacillus sakei</name>
    <dbReference type="NCBI Taxonomy" id="1599"/>
    <lineage>
        <taxon>Bacteria</taxon>
        <taxon>Bacillati</taxon>
        <taxon>Bacillota</taxon>
        <taxon>Bacilli</taxon>
        <taxon>Lactobacillales</taxon>
        <taxon>Lactobacillaceae</taxon>
        <taxon>Latilactobacillus</taxon>
    </lineage>
</organism>
<feature type="domain" description="Glycosyltransferase 2-like" evidence="1">
    <location>
        <begin position="4"/>
        <end position="128"/>
    </location>
</feature>
<name>A0AAE8J4B6_LATSK</name>
<dbReference type="Gene3D" id="3.90.550.10">
    <property type="entry name" value="Spore Coat Polysaccharide Biosynthesis Protein SpsA, Chain A"/>
    <property type="match status" value="1"/>
</dbReference>
<dbReference type="PANTHER" id="PTHR22916">
    <property type="entry name" value="GLYCOSYLTRANSFERASE"/>
    <property type="match status" value="1"/>
</dbReference>
<evidence type="ECO:0000313" key="3">
    <source>
        <dbReference type="Proteomes" id="UP000239650"/>
    </source>
</evidence>
<evidence type="ECO:0000313" key="2">
    <source>
        <dbReference type="EMBL" id="SPE20437.1"/>
    </source>
</evidence>
<reference evidence="2 3" key="1">
    <citation type="submission" date="2018-02" db="EMBL/GenBank/DDBJ databases">
        <authorList>
            <person name="Rodrigo-Torres L."/>
            <person name="Arahal R. D."/>
            <person name="Lucena T."/>
        </authorList>
    </citation>
    <scope>NUCLEOTIDE SEQUENCE [LARGE SCALE GENOMIC DNA]</scope>
    <source>
        <strain evidence="2 3">CECT 9267</strain>
    </source>
</reference>
<dbReference type="InterPro" id="IPR001173">
    <property type="entry name" value="Glyco_trans_2-like"/>
</dbReference>
<dbReference type="PANTHER" id="PTHR22916:SF3">
    <property type="entry name" value="UDP-GLCNAC:BETAGAL BETA-1,3-N-ACETYLGLUCOSAMINYLTRANSFERASE-LIKE PROTEIN 1"/>
    <property type="match status" value="1"/>
</dbReference>
<dbReference type="EC" id="2.4.-.-" evidence="2"/>
<dbReference type="InterPro" id="IPR029044">
    <property type="entry name" value="Nucleotide-diphossugar_trans"/>
</dbReference>
<protein>
    <submittedName>
        <fullName evidence="2">Glycosyltransferase EpsJ</fullName>
        <ecNumber evidence="2">2.4.-.-</ecNumber>
    </submittedName>
</protein>
<dbReference type="CDD" id="cd00761">
    <property type="entry name" value="Glyco_tranf_GTA_type"/>
    <property type="match status" value="1"/>
</dbReference>
<keyword evidence="2" id="KW-0808">Transferase</keyword>
<dbReference type="Pfam" id="PF00535">
    <property type="entry name" value="Glycos_transf_2"/>
    <property type="match status" value="1"/>
</dbReference>
<dbReference type="RefSeq" id="WP_105300082.1">
    <property type="nucleotide sequence ID" value="NZ_JBPKFF010000002.1"/>
</dbReference>
<keyword evidence="2" id="KW-0328">Glycosyltransferase</keyword>
<comment type="caution">
    <text evidence="2">The sequence shown here is derived from an EMBL/GenBank/DDBJ whole genome shotgun (WGS) entry which is preliminary data.</text>
</comment>
<gene>
    <name evidence="2" type="primary">epsJ</name>
    <name evidence="2" type="ORF">LAS9267_00823</name>
</gene>
<dbReference type="GO" id="GO:0016758">
    <property type="term" value="F:hexosyltransferase activity"/>
    <property type="evidence" value="ECO:0007669"/>
    <property type="project" value="UniProtKB-ARBA"/>
</dbReference>